<proteinExistence type="predicted"/>
<reference evidence="2 3" key="1">
    <citation type="submission" date="2019-02" db="EMBL/GenBank/DDBJ databases">
        <title>Deep-cultivation of Planctomycetes and their phenomic and genomic characterization uncovers novel biology.</title>
        <authorList>
            <person name="Wiegand S."/>
            <person name="Jogler M."/>
            <person name="Boedeker C."/>
            <person name="Pinto D."/>
            <person name="Vollmers J."/>
            <person name="Rivas-Marin E."/>
            <person name="Kohn T."/>
            <person name="Peeters S.H."/>
            <person name="Heuer A."/>
            <person name="Rast P."/>
            <person name="Oberbeckmann S."/>
            <person name="Bunk B."/>
            <person name="Jeske O."/>
            <person name="Meyerdierks A."/>
            <person name="Storesund J.E."/>
            <person name="Kallscheuer N."/>
            <person name="Luecker S."/>
            <person name="Lage O.M."/>
            <person name="Pohl T."/>
            <person name="Merkel B.J."/>
            <person name="Hornburger P."/>
            <person name="Mueller R.-W."/>
            <person name="Bruemmer F."/>
            <person name="Labrenz M."/>
            <person name="Spormann A.M."/>
            <person name="Op den Camp H."/>
            <person name="Overmann J."/>
            <person name="Amann R."/>
            <person name="Jetten M.S.M."/>
            <person name="Mascher T."/>
            <person name="Medema M.H."/>
            <person name="Devos D.P."/>
            <person name="Kaster A.-K."/>
            <person name="Ovreas L."/>
            <person name="Rohde M."/>
            <person name="Galperin M.Y."/>
            <person name="Jogler C."/>
        </authorList>
    </citation>
    <scope>NUCLEOTIDE SEQUENCE [LARGE SCALE GENOMIC DNA]</scope>
    <source>
        <strain evidence="2 3">K22_7</strain>
    </source>
</reference>
<evidence type="ECO:0000313" key="3">
    <source>
        <dbReference type="Proteomes" id="UP000318538"/>
    </source>
</evidence>
<organism evidence="2 3">
    <name type="scientific">Rubripirellula lacrimiformis</name>
    <dbReference type="NCBI Taxonomy" id="1930273"/>
    <lineage>
        <taxon>Bacteria</taxon>
        <taxon>Pseudomonadati</taxon>
        <taxon>Planctomycetota</taxon>
        <taxon>Planctomycetia</taxon>
        <taxon>Pirellulales</taxon>
        <taxon>Pirellulaceae</taxon>
        <taxon>Rubripirellula</taxon>
    </lineage>
</organism>
<dbReference type="EMBL" id="CP036525">
    <property type="protein sequence ID" value="QDT06143.1"/>
    <property type="molecule type" value="Genomic_DNA"/>
</dbReference>
<dbReference type="OrthoDB" id="5497069at2"/>
<dbReference type="Proteomes" id="UP000318538">
    <property type="component" value="Chromosome"/>
</dbReference>
<protein>
    <submittedName>
        <fullName evidence="2">Uncharacterized protein</fullName>
    </submittedName>
</protein>
<dbReference type="AlphaFoldDB" id="A0A517NGD9"/>
<dbReference type="RefSeq" id="WP_145172611.1">
    <property type="nucleotide sequence ID" value="NZ_CP036525.1"/>
</dbReference>
<keyword evidence="3" id="KW-1185">Reference proteome</keyword>
<accession>A0A517NGD9</accession>
<feature type="region of interest" description="Disordered" evidence="1">
    <location>
        <begin position="193"/>
        <end position="233"/>
    </location>
</feature>
<gene>
    <name evidence="2" type="ORF">K227x_45510</name>
</gene>
<dbReference type="KEGG" id="rlc:K227x_45510"/>
<evidence type="ECO:0000313" key="2">
    <source>
        <dbReference type="EMBL" id="QDT06143.1"/>
    </source>
</evidence>
<name>A0A517NGD9_9BACT</name>
<sequence length="468" mass="51431">MRATAADQATDDADAVAAFWHRMNQINGVDRVDAAADLQVRPPVVGLASSRLGHDVFRHRRMCRFLCRSVLDCRDLDGTLLIARGSAVEPWARRAADLFGVRHLVVSVDSGDLDSDIRLTAGDDQILSRDEILIQSADRLDVVHVRRGGKIHQLLCDRLDQHRDASTRVAIDAAGDRSVVELMDRGAIGWYLADPHPGANTTKVGKATTSHSSPQRKPPQPNRPAGEASTSNGVETRAALTHTDGAHTDGAHTDGAHTDGAHTDWTRIDGHWLVHCTRACQGPWPGETMDQYRDAMLLDGPAATRRAPADALERIIRTRRLVASAIATAKSDPVVCFSALPLAGLLARRCFRPHLGRWDYEPFGIAIRRWALQSLGAEPVIYGQPAERRTLPADQRYRFHPVGKTFDWPAEREWRVRGSVDLTALDTADVRVFAVAPPPPTLGTGTGDSHRFTRCPWEITWLEPPGNS</sequence>
<evidence type="ECO:0000256" key="1">
    <source>
        <dbReference type="SAM" id="MobiDB-lite"/>
    </source>
</evidence>
<feature type="compositionally biased region" description="Polar residues" evidence="1">
    <location>
        <begin position="199"/>
        <end position="215"/>
    </location>
</feature>